<dbReference type="Proteomes" id="UP000664940">
    <property type="component" value="Unassembled WGS sequence"/>
</dbReference>
<comment type="caution">
    <text evidence="1">The sequence shown here is derived from an EMBL/GenBank/DDBJ whole genome shotgun (WGS) entry which is preliminary data.</text>
</comment>
<gene>
    <name evidence="1" type="ORF">HJG60_011109</name>
</gene>
<name>A0A834A737_9CHIR</name>
<dbReference type="AlphaFoldDB" id="A0A834A737"/>
<protein>
    <submittedName>
        <fullName evidence="1">Uncharacterized protein</fullName>
    </submittedName>
</protein>
<evidence type="ECO:0000313" key="1">
    <source>
        <dbReference type="EMBL" id="KAF6104060.1"/>
    </source>
</evidence>
<evidence type="ECO:0000313" key="2">
    <source>
        <dbReference type="Proteomes" id="UP000664940"/>
    </source>
</evidence>
<dbReference type="EMBL" id="JABVXQ010000006">
    <property type="protein sequence ID" value="KAF6104060.1"/>
    <property type="molecule type" value="Genomic_DNA"/>
</dbReference>
<proteinExistence type="predicted"/>
<accession>A0A834A737</accession>
<reference evidence="1 2" key="1">
    <citation type="journal article" date="2020" name="Nature">
        <title>Six reference-quality genomes reveal evolution of bat adaptations.</title>
        <authorList>
            <person name="Jebb D."/>
            <person name="Huang Z."/>
            <person name="Pippel M."/>
            <person name="Hughes G.M."/>
            <person name="Lavrichenko K."/>
            <person name="Devanna P."/>
            <person name="Winkler S."/>
            <person name="Jermiin L.S."/>
            <person name="Skirmuntt E.C."/>
            <person name="Katzourakis A."/>
            <person name="Burkitt-Gray L."/>
            <person name="Ray D.A."/>
            <person name="Sullivan K.A.M."/>
            <person name="Roscito J.G."/>
            <person name="Kirilenko B.M."/>
            <person name="Davalos L.M."/>
            <person name="Corthals A.P."/>
            <person name="Power M.L."/>
            <person name="Jones G."/>
            <person name="Ransome R.D."/>
            <person name="Dechmann D.K.N."/>
            <person name="Locatelli A.G."/>
            <person name="Puechmaille S.J."/>
            <person name="Fedrigo O."/>
            <person name="Jarvis E.D."/>
            <person name="Hiller M."/>
            <person name="Vernes S.C."/>
            <person name="Myers E.W."/>
            <person name="Teeling E.C."/>
        </authorList>
    </citation>
    <scope>NUCLEOTIDE SEQUENCE [LARGE SCALE GENOMIC DNA]</scope>
    <source>
        <strain evidence="1">Bat1K_MPI-CBG_1</strain>
    </source>
</reference>
<sequence length="197" mass="21434">MTAALCSSERALCLPLVPDTRGESALAAGPSCSCAPALPGRLDAWTPARSRRRPVCFCRRCPRPLLAGLPFTRRQFWSPGLAGGRAHSRCGAHPKAARSFKWLWGANEAPESILGSSLAFWCHREGWFRPESSSPGLCLRAEWWEQATLGPVARSMVAHFRRCAILAPGLLGSSCSQLPGENSRAQKINVLNQVTQK</sequence>
<organism evidence="1 2">
    <name type="scientific">Phyllostomus discolor</name>
    <name type="common">pale spear-nosed bat</name>
    <dbReference type="NCBI Taxonomy" id="89673"/>
    <lineage>
        <taxon>Eukaryota</taxon>
        <taxon>Metazoa</taxon>
        <taxon>Chordata</taxon>
        <taxon>Craniata</taxon>
        <taxon>Vertebrata</taxon>
        <taxon>Euteleostomi</taxon>
        <taxon>Mammalia</taxon>
        <taxon>Eutheria</taxon>
        <taxon>Laurasiatheria</taxon>
        <taxon>Chiroptera</taxon>
        <taxon>Yangochiroptera</taxon>
        <taxon>Phyllostomidae</taxon>
        <taxon>Phyllostominae</taxon>
        <taxon>Phyllostomus</taxon>
    </lineage>
</organism>